<dbReference type="InterPro" id="IPR052016">
    <property type="entry name" value="Bact_Sigma-Reg"/>
</dbReference>
<keyword evidence="5" id="KW-1185">Reference proteome</keyword>
<dbReference type="GO" id="GO:0016791">
    <property type="term" value="F:phosphatase activity"/>
    <property type="evidence" value="ECO:0007669"/>
    <property type="project" value="TreeGrafter"/>
</dbReference>
<sequence>MKILIAEDSDSTRLFLKVLLKQYGYEVISARDGLQAWQLLQQHPDLALVLTDWLMPNMDGLALCKKIRAENTPHYIYIVVLTQKDQKSALIEGMEAGADDFLLKPVDKNELRVRLQAGQRVIDLERRLAERNQNLLDAQSQIHRSLKAAAQTQRRLLPAPKQIQDYQFDWRFYPSEFVAGDMLNFFSLTPRHIAFYQLDVSGHGVRSALLSFALYHRIINHQESPGLLLEYREEQWQPRPPADVVDDLNQLFQSKDNNEDLYFTLLYGVIDTQQNAIAFTQAGHPKPLHVTRQGEVQSCGQHGFPVGMLPEFYYNTQHLSLLPGERLIIYSDGVTECLNEAGEEFGTLHLSDYLKNSRKLDLSRLLDGLGAQLRSWRGSNNFDDDVTLLVLENSALIKT</sequence>
<dbReference type="InterPro" id="IPR036457">
    <property type="entry name" value="PPM-type-like_dom_sf"/>
</dbReference>
<accession>A0A1H6FAI7</accession>
<dbReference type="Proteomes" id="UP000236724">
    <property type="component" value="Unassembled WGS sequence"/>
</dbReference>
<dbReference type="InterPro" id="IPR011006">
    <property type="entry name" value="CheY-like_superfamily"/>
</dbReference>
<dbReference type="CDD" id="cd17574">
    <property type="entry name" value="REC_OmpR"/>
    <property type="match status" value="1"/>
</dbReference>
<evidence type="ECO:0000313" key="5">
    <source>
        <dbReference type="Proteomes" id="UP000236724"/>
    </source>
</evidence>
<gene>
    <name evidence="4" type="ORF">MBHS_02992</name>
</gene>
<dbReference type="SUPFAM" id="SSF52172">
    <property type="entry name" value="CheY-like"/>
    <property type="match status" value="1"/>
</dbReference>
<reference evidence="4 5" key="1">
    <citation type="submission" date="2016-10" db="EMBL/GenBank/DDBJ databases">
        <authorList>
            <person name="de Groot N.N."/>
        </authorList>
    </citation>
    <scope>NUCLEOTIDE SEQUENCE [LARGE SCALE GENOMIC DNA]</scope>
    <source>
        <strain evidence="4">MBHS1</strain>
    </source>
</reference>
<name>A0A1H6FAI7_9GAMM</name>
<organism evidence="4 5">
    <name type="scientific">Candidatus Venteria ishoeyi</name>
    <dbReference type="NCBI Taxonomy" id="1899563"/>
    <lineage>
        <taxon>Bacteria</taxon>
        <taxon>Pseudomonadati</taxon>
        <taxon>Pseudomonadota</taxon>
        <taxon>Gammaproteobacteria</taxon>
        <taxon>Thiotrichales</taxon>
        <taxon>Thiotrichaceae</taxon>
        <taxon>Venteria</taxon>
    </lineage>
</organism>
<evidence type="ECO:0000256" key="1">
    <source>
        <dbReference type="ARBA" id="ARBA00022801"/>
    </source>
</evidence>
<dbReference type="Gene3D" id="3.60.40.10">
    <property type="entry name" value="PPM-type phosphatase domain"/>
    <property type="match status" value="1"/>
</dbReference>
<evidence type="ECO:0000259" key="3">
    <source>
        <dbReference type="PROSITE" id="PS50110"/>
    </source>
</evidence>
<dbReference type="Pfam" id="PF00072">
    <property type="entry name" value="Response_reg"/>
    <property type="match status" value="1"/>
</dbReference>
<dbReference type="RefSeq" id="WP_103920821.1">
    <property type="nucleotide sequence ID" value="NZ_FMSV02000515.1"/>
</dbReference>
<dbReference type="Gene3D" id="3.40.50.2300">
    <property type="match status" value="1"/>
</dbReference>
<dbReference type="SMART" id="SM00448">
    <property type="entry name" value="REC"/>
    <property type="match status" value="1"/>
</dbReference>
<dbReference type="PANTHER" id="PTHR43156:SF2">
    <property type="entry name" value="STAGE II SPORULATION PROTEIN E"/>
    <property type="match status" value="1"/>
</dbReference>
<dbReference type="PROSITE" id="PS50110">
    <property type="entry name" value="RESPONSE_REGULATORY"/>
    <property type="match status" value="1"/>
</dbReference>
<evidence type="ECO:0000256" key="2">
    <source>
        <dbReference type="PROSITE-ProRule" id="PRU00169"/>
    </source>
</evidence>
<feature type="domain" description="Response regulatory" evidence="3">
    <location>
        <begin position="2"/>
        <end position="119"/>
    </location>
</feature>
<dbReference type="GO" id="GO:0000160">
    <property type="term" value="P:phosphorelay signal transduction system"/>
    <property type="evidence" value="ECO:0007669"/>
    <property type="project" value="InterPro"/>
</dbReference>
<evidence type="ECO:0000313" key="4">
    <source>
        <dbReference type="EMBL" id="SEH07120.1"/>
    </source>
</evidence>
<feature type="modified residue" description="4-aspartylphosphate" evidence="2">
    <location>
        <position position="52"/>
    </location>
</feature>
<dbReference type="OrthoDB" id="9811749at2"/>
<keyword evidence="1" id="KW-0378">Hydrolase</keyword>
<keyword evidence="2" id="KW-0597">Phosphoprotein</keyword>
<dbReference type="EMBL" id="FMSV02000515">
    <property type="protein sequence ID" value="SEH07120.1"/>
    <property type="molecule type" value="Genomic_DNA"/>
</dbReference>
<dbReference type="InterPro" id="IPR001789">
    <property type="entry name" value="Sig_transdc_resp-reg_receiver"/>
</dbReference>
<dbReference type="Pfam" id="PF07228">
    <property type="entry name" value="SpoIIE"/>
    <property type="match status" value="1"/>
</dbReference>
<proteinExistence type="predicted"/>
<dbReference type="AlphaFoldDB" id="A0A1H6FAI7"/>
<dbReference type="PANTHER" id="PTHR43156">
    <property type="entry name" value="STAGE II SPORULATION PROTEIN E-RELATED"/>
    <property type="match status" value="1"/>
</dbReference>
<protein>
    <recommendedName>
        <fullName evidence="3">Response regulatory domain-containing protein</fullName>
    </recommendedName>
</protein>
<dbReference type="SMART" id="SM00331">
    <property type="entry name" value="PP2C_SIG"/>
    <property type="match status" value="1"/>
</dbReference>
<dbReference type="InterPro" id="IPR001932">
    <property type="entry name" value="PPM-type_phosphatase-like_dom"/>
</dbReference>